<name>A0A0W8E9I1_9ZZZZ</name>
<organism evidence="3">
    <name type="scientific">hydrocarbon metagenome</name>
    <dbReference type="NCBI Taxonomy" id="938273"/>
    <lineage>
        <taxon>unclassified sequences</taxon>
        <taxon>metagenomes</taxon>
        <taxon>ecological metagenomes</taxon>
    </lineage>
</organism>
<evidence type="ECO:0000256" key="1">
    <source>
        <dbReference type="SAM" id="Coils"/>
    </source>
</evidence>
<evidence type="ECO:0000313" key="3">
    <source>
        <dbReference type="EMBL" id="KUG05041.1"/>
    </source>
</evidence>
<accession>A0A0W8E9I1</accession>
<feature type="transmembrane region" description="Helical" evidence="2">
    <location>
        <begin position="20"/>
        <end position="41"/>
    </location>
</feature>
<dbReference type="Pfam" id="PF05137">
    <property type="entry name" value="PilN"/>
    <property type="match status" value="1"/>
</dbReference>
<feature type="coiled-coil region" evidence="1">
    <location>
        <begin position="41"/>
        <end position="75"/>
    </location>
</feature>
<gene>
    <name evidence="3" type="ORF">ASZ90_017530</name>
</gene>
<evidence type="ECO:0000256" key="2">
    <source>
        <dbReference type="SAM" id="Phobius"/>
    </source>
</evidence>
<dbReference type="EMBL" id="LNQE01001831">
    <property type="protein sequence ID" value="KUG05041.1"/>
    <property type="molecule type" value="Genomic_DNA"/>
</dbReference>
<sequence length="183" mass="20682">MDKEIRINLIEKDLRVFGGIKNIGIGLFIGSLMLSGILYSYQYTRALLESLQIENERLRDEYRQAGLLLQDLEANKSSGNLLKKKINSVLSIQKSQTSTLEILEEIEKTMPPGMILIEIEIRMEKVTIKGYAPAHTSEALLLCGLRSSELFGEIIMVGSNVSEKDGRVLFEVAMAREGRWIEY</sequence>
<keyword evidence="2" id="KW-0812">Transmembrane</keyword>
<protein>
    <submittedName>
        <fullName evidence="3">Uncharacterized protein</fullName>
    </submittedName>
</protein>
<comment type="caution">
    <text evidence="3">The sequence shown here is derived from an EMBL/GenBank/DDBJ whole genome shotgun (WGS) entry which is preliminary data.</text>
</comment>
<keyword evidence="2" id="KW-1133">Transmembrane helix</keyword>
<keyword evidence="2" id="KW-0472">Membrane</keyword>
<keyword evidence="1" id="KW-0175">Coiled coil</keyword>
<reference evidence="3" key="1">
    <citation type="journal article" date="2015" name="Proc. Natl. Acad. Sci. U.S.A.">
        <title>Networks of energetic and metabolic interactions define dynamics in microbial communities.</title>
        <authorList>
            <person name="Embree M."/>
            <person name="Liu J.K."/>
            <person name="Al-Bassam M.M."/>
            <person name="Zengler K."/>
        </authorList>
    </citation>
    <scope>NUCLEOTIDE SEQUENCE</scope>
</reference>
<proteinExistence type="predicted"/>
<dbReference type="AlphaFoldDB" id="A0A0W8E9I1"/>
<dbReference type="InterPro" id="IPR007813">
    <property type="entry name" value="PilN"/>
</dbReference>